<name>A0A1F4X3N6_UNCKA</name>
<accession>A0A1F4X3N6</accession>
<dbReference type="EMBL" id="MEWG01000046">
    <property type="protein sequence ID" value="OGC76312.1"/>
    <property type="molecule type" value="Genomic_DNA"/>
</dbReference>
<proteinExistence type="predicted"/>
<reference evidence="1 2" key="1">
    <citation type="journal article" date="2016" name="Nat. Commun.">
        <title>Thousands of microbial genomes shed light on interconnected biogeochemical processes in an aquifer system.</title>
        <authorList>
            <person name="Anantharaman K."/>
            <person name="Brown C.T."/>
            <person name="Hug L.A."/>
            <person name="Sharon I."/>
            <person name="Castelle C.J."/>
            <person name="Probst A.J."/>
            <person name="Thomas B.C."/>
            <person name="Singh A."/>
            <person name="Wilkins M.J."/>
            <person name="Karaoz U."/>
            <person name="Brodie E.L."/>
            <person name="Williams K.H."/>
            <person name="Hubbard S.S."/>
            <person name="Banfield J.F."/>
        </authorList>
    </citation>
    <scope>NUCLEOTIDE SEQUENCE [LARGE SCALE GENOMIC DNA]</scope>
</reference>
<organism evidence="1 2">
    <name type="scientific">candidate division WWE3 bacterium RIFOXYD1_FULL_39_9</name>
    <dbReference type="NCBI Taxonomy" id="1802649"/>
    <lineage>
        <taxon>Bacteria</taxon>
        <taxon>Katanobacteria</taxon>
    </lineage>
</organism>
<sequence length="160" mass="17002">MPLFPTKDVSYNNQDIGMYQGADFAFWDDAVMGARAMRNFLRSLLTVTDQAISDSVLANSLFSPAYGVHWYSAPTGQSLCSMYLPIPSEGMVLVLDGTNLVTDANVFVSLVTGVTLQRPSGSAISSINMSAAAFAKLLCTTDGTWSVIEANASATLQVAS</sequence>
<comment type="caution">
    <text evidence="1">The sequence shown here is derived from an EMBL/GenBank/DDBJ whole genome shotgun (WGS) entry which is preliminary data.</text>
</comment>
<dbReference type="AlphaFoldDB" id="A0A1F4X3N6"/>
<evidence type="ECO:0000313" key="1">
    <source>
        <dbReference type="EMBL" id="OGC76312.1"/>
    </source>
</evidence>
<protein>
    <submittedName>
        <fullName evidence="1">Uncharacterized protein</fullName>
    </submittedName>
</protein>
<evidence type="ECO:0000313" key="2">
    <source>
        <dbReference type="Proteomes" id="UP000176815"/>
    </source>
</evidence>
<gene>
    <name evidence="1" type="ORF">A2619_05855</name>
</gene>
<dbReference type="Proteomes" id="UP000176815">
    <property type="component" value="Unassembled WGS sequence"/>
</dbReference>